<keyword evidence="4" id="KW-1185">Reference proteome</keyword>
<evidence type="ECO:0000313" key="4">
    <source>
        <dbReference type="Proteomes" id="UP001501195"/>
    </source>
</evidence>
<gene>
    <name evidence="3" type="ORF">GCM10023225_23350</name>
</gene>
<accession>A0ABP9I0N2</accession>
<dbReference type="InterPro" id="IPR001789">
    <property type="entry name" value="Sig_transdc_resp-reg_receiver"/>
</dbReference>
<proteinExistence type="predicted"/>
<dbReference type="InterPro" id="IPR011006">
    <property type="entry name" value="CheY-like_superfamily"/>
</dbReference>
<dbReference type="InterPro" id="IPR052048">
    <property type="entry name" value="ST_Response_Regulator"/>
</dbReference>
<reference evidence="4" key="1">
    <citation type="journal article" date="2019" name="Int. J. Syst. Evol. Microbiol.">
        <title>The Global Catalogue of Microorganisms (GCM) 10K type strain sequencing project: providing services to taxonomists for standard genome sequencing and annotation.</title>
        <authorList>
            <consortium name="The Broad Institute Genomics Platform"/>
            <consortium name="The Broad Institute Genome Sequencing Center for Infectious Disease"/>
            <person name="Wu L."/>
            <person name="Ma J."/>
        </authorList>
    </citation>
    <scope>NUCLEOTIDE SEQUENCE [LARGE SCALE GENOMIC DNA]</scope>
    <source>
        <strain evidence="4">JCM 18126</strain>
    </source>
</reference>
<name>A0ABP9I0N2_9ACTN</name>
<sequence length="300" mass="32205">MKALVVDDSRVMRQIVIRTLRQAGYDWVDVVQAENGQEGLEAVRAENPDIVLSDWNMPERTGYEMLQALRASGETVPFGFVTSEGSQEMRDKASAAGALFLIAKPFTPEMFATALEPVLGKADLKQQASESAGAAVQWSEGMPSPLPTNLAVRNLLSDLLNRDVDVAPGPEVPVGGAPGSTVALYVDDKLKSAAVAVMSYDLAAHAGAAIGLLPPGASEAAIEDRVMPKNLHENAGEVLNIMASLFNLEGAPHLKLHAYYRPDEILRPDVKEWAERKGNRVDLAVTVSRYGKGGLSIITF</sequence>
<dbReference type="PANTHER" id="PTHR43228:SF1">
    <property type="entry name" value="TWO-COMPONENT RESPONSE REGULATOR ARR22"/>
    <property type="match status" value="1"/>
</dbReference>
<dbReference type="PANTHER" id="PTHR43228">
    <property type="entry name" value="TWO-COMPONENT RESPONSE REGULATOR"/>
    <property type="match status" value="1"/>
</dbReference>
<protein>
    <recommendedName>
        <fullName evidence="2">Response regulatory domain-containing protein</fullName>
    </recommendedName>
</protein>
<evidence type="ECO:0000313" key="3">
    <source>
        <dbReference type="EMBL" id="GAA4983150.1"/>
    </source>
</evidence>
<dbReference type="Pfam" id="PF00072">
    <property type="entry name" value="Response_reg"/>
    <property type="match status" value="1"/>
</dbReference>
<dbReference type="Gene3D" id="3.40.50.2300">
    <property type="match status" value="1"/>
</dbReference>
<evidence type="ECO:0000256" key="1">
    <source>
        <dbReference type="PROSITE-ProRule" id="PRU00169"/>
    </source>
</evidence>
<evidence type="ECO:0000259" key="2">
    <source>
        <dbReference type="PROSITE" id="PS50110"/>
    </source>
</evidence>
<organism evidence="3 4">
    <name type="scientific">Kineococcus glutinatus</name>
    <dbReference type="NCBI Taxonomy" id="1070872"/>
    <lineage>
        <taxon>Bacteria</taxon>
        <taxon>Bacillati</taxon>
        <taxon>Actinomycetota</taxon>
        <taxon>Actinomycetes</taxon>
        <taxon>Kineosporiales</taxon>
        <taxon>Kineosporiaceae</taxon>
        <taxon>Kineococcus</taxon>
    </lineage>
</organism>
<dbReference type="PROSITE" id="PS50110">
    <property type="entry name" value="RESPONSE_REGULATORY"/>
    <property type="match status" value="1"/>
</dbReference>
<keyword evidence="1" id="KW-0597">Phosphoprotein</keyword>
<feature type="domain" description="Response regulatory" evidence="2">
    <location>
        <begin position="2"/>
        <end position="119"/>
    </location>
</feature>
<dbReference type="SMART" id="SM00448">
    <property type="entry name" value="REC"/>
    <property type="match status" value="1"/>
</dbReference>
<comment type="caution">
    <text evidence="3">The sequence shown here is derived from an EMBL/GenBank/DDBJ whole genome shotgun (WGS) entry which is preliminary data.</text>
</comment>
<dbReference type="SUPFAM" id="SSF52172">
    <property type="entry name" value="CheY-like"/>
    <property type="match status" value="1"/>
</dbReference>
<dbReference type="EMBL" id="BAABIL010000349">
    <property type="protein sequence ID" value="GAA4983150.1"/>
    <property type="molecule type" value="Genomic_DNA"/>
</dbReference>
<feature type="modified residue" description="4-aspartylphosphate" evidence="1">
    <location>
        <position position="54"/>
    </location>
</feature>
<dbReference type="Proteomes" id="UP001501195">
    <property type="component" value="Unassembled WGS sequence"/>
</dbReference>